<dbReference type="Proteomes" id="UP001066276">
    <property type="component" value="Chromosome 12"/>
</dbReference>
<dbReference type="EMBL" id="JANPWB010000016">
    <property type="protein sequence ID" value="KAJ1082647.1"/>
    <property type="molecule type" value="Genomic_DNA"/>
</dbReference>
<dbReference type="AlphaFoldDB" id="A0AAV7KTV5"/>
<name>A0AAV7KTV5_PLEWA</name>
<sequence length="245" mass="27999">MSAEAWDPREFTPSRVARKPRAPVSKPEVDVHAEPSPRHTARLCYKLSQEFLINAKWRFVCPNIMQKDIVLQKYFRQNIDYHIDFDDRRCTILRGRFRFRSRAADSSQPENLGSVEADWRTITTATTMNTDKSDIQISLFQMMTSYRMAINGKLEKLNSLITRAQSIAAATTQHCSHSPVEEKLAELPNVMKDIITELKNTASVHSKLDVYDPVGQPLQAAIDKVVPQSPRSPDFLHVEAQIHHT</sequence>
<organism evidence="2 3">
    <name type="scientific">Pleurodeles waltl</name>
    <name type="common">Iberian ribbed newt</name>
    <dbReference type="NCBI Taxonomy" id="8319"/>
    <lineage>
        <taxon>Eukaryota</taxon>
        <taxon>Metazoa</taxon>
        <taxon>Chordata</taxon>
        <taxon>Craniata</taxon>
        <taxon>Vertebrata</taxon>
        <taxon>Euteleostomi</taxon>
        <taxon>Amphibia</taxon>
        <taxon>Batrachia</taxon>
        <taxon>Caudata</taxon>
        <taxon>Salamandroidea</taxon>
        <taxon>Salamandridae</taxon>
        <taxon>Pleurodelinae</taxon>
        <taxon>Pleurodeles</taxon>
    </lineage>
</organism>
<keyword evidence="3" id="KW-1185">Reference proteome</keyword>
<evidence type="ECO:0000313" key="2">
    <source>
        <dbReference type="EMBL" id="KAJ1082647.1"/>
    </source>
</evidence>
<reference evidence="2" key="1">
    <citation type="journal article" date="2022" name="bioRxiv">
        <title>Sequencing and chromosome-scale assembly of the giantPleurodeles waltlgenome.</title>
        <authorList>
            <person name="Brown T."/>
            <person name="Elewa A."/>
            <person name="Iarovenko S."/>
            <person name="Subramanian E."/>
            <person name="Araus A.J."/>
            <person name="Petzold A."/>
            <person name="Susuki M."/>
            <person name="Suzuki K.-i.T."/>
            <person name="Hayashi T."/>
            <person name="Toyoda A."/>
            <person name="Oliveira C."/>
            <person name="Osipova E."/>
            <person name="Leigh N.D."/>
            <person name="Simon A."/>
            <person name="Yun M.H."/>
        </authorList>
    </citation>
    <scope>NUCLEOTIDE SEQUENCE</scope>
    <source>
        <strain evidence="2">20211129_DDA</strain>
        <tissue evidence="2">Liver</tissue>
    </source>
</reference>
<accession>A0AAV7KTV5</accession>
<evidence type="ECO:0000313" key="3">
    <source>
        <dbReference type="Proteomes" id="UP001066276"/>
    </source>
</evidence>
<protein>
    <submittedName>
        <fullName evidence="2">Uncharacterized protein</fullName>
    </submittedName>
</protein>
<evidence type="ECO:0000256" key="1">
    <source>
        <dbReference type="SAM" id="MobiDB-lite"/>
    </source>
</evidence>
<proteinExistence type="predicted"/>
<gene>
    <name evidence="2" type="ORF">NDU88_002812</name>
</gene>
<feature type="compositionally biased region" description="Basic and acidic residues" evidence="1">
    <location>
        <begin position="1"/>
        <end position="12"/>
    </location>
</feature>
<feature type="region of interest" description="Disordered" evidence="1">
    <location>
        <begin position="1"/>
        <end position="33"/>
    </location>
</feature>
<comment type="caution">
    <text evidence="2">The sequence shown here is derived from an EMBL/GenBank/DDBJ whole genome shotgun (WGS) entry which is preliminary data.</text>
</comment>